<keyword evidence="4 8" id="KW-0378">Hydrolase</keyword>
<evidence type="ECO:0000256" key="1">
    <source>
        <dbReference type="ARBA" id="ARBA00005622"/>
    </source>
</evidence>
<feature type="active site" description="Charge relay system" evidence="7">
    <location>
        <position position="157"/>
    </location>
</feature>
<evidence type="ECO:0000256" key="5">
    <source>
        <dbReference type="ARBA" id="ARBA00047590"/>
    </source>
</evidence>
<dbReference type="FunFam" id="3.40.50.1820:FF:000002">
    <property type="entry name" value="S-formylglutathione hydrolase"/>
    <property type="match status" value="1"/>
</dbReference>
<keyword evidence="10" id="KW-1185">Reference proteome</keyword>
<feature type="active site" description="Charge relay system" evidence="7">
    <location>
        <position position="266"/>
    </location>
</feature>
<evidence type="ECO:0000256" key="3">
    <source>
        <dbReference type="ARBA" id="ARBA00022487"/>
    </source>
</evidence>
<keyword evidence="3 8" id="KW-0719">Serine esterase</keyword>
<dbReference type="GO" id="GO:0052689">
    <property type="term" value="F:carboxylic ester hydrolase activity"/>
    <property type="evidence" value="ECO:0007669"/>
    <property type="project" value="UniProtKB-KW"/>
</dbReference>
<dbReference type="InterPro" id="IPR014186">
    <property type="entry name" value="S-formylglutathione_hydrol"/>
</dbReference>
<comment type="catalytic activity">
    <reaction evidence="5 8">
        <text>S-formylglutathione + H2O = formate + glutathione + H(+)</text>
        <dbReference type="Rhea" id="RHEA:14961"/>
        <dbReference type="ChEBI" id="CHEBI:15377"/>
        <dbReference type="ChEBI" id="CHEBI:15378"/>
        <dbReference type="ChEBI" id="CHEBI:15740"/>
        <dbReference type="ChEBI" id="CHEBI:57688"/>
        <dbReference type="ChEBI" id="CHEBI:57925"/>
        <dbReference type="EC" id="3.1.2.12"/>
    </reaction>
</comment>
<dbReference type="GO" id="GO:0046294">
    <property type="term" value="P:formaldehyde catabolic process"/>
    <property type="evidence" value="ECO:0007669"/>
    <property type="project" value="InterPro"/>
</dbReference>
<dbReference type="EC" id="3.1.2.12" evidence="2 6"/>
<gene>
    <name evidence="9" type="ORF">WH95_18905</name>
</gene>
<dbReference type="AlphaFoldDB" id="A0A0M2R5W4"/>
<name>A0A0M2R5W4_9PROT</name>
<dbReference type="SUPFAM" id="SSF53474">
    <property type="entry name" value="alpha/beta-Hydrolases"/>
    <property type="match status" value="1"/>
</dbReference>
<evidence type="ECO:0000256" key="2">
    <source>
        <dbReference type="ARBA" id="ARBA00012479"/>
    </source>
</evidence>
<comment type="similarity">
    <text evidence="1 8">Belongs to the esterase D family.</text>
</comment>
<sequence>MTELNITDLELISENKMFGGLQRVYSHPSRVCNGPMRFAIYLPPAALNGNKVPVVTYLSGLTCTEDNVTVKAGAQRIASELGLIFVAPDTSPRNQNIPGEDDSYDFGSAAGFYLDATEEPWAGSYNMYSYITRELQDVLSANFSAADMNRQGITGHSMGGHGALTIHLKNPDLFKTCSAFAPICAPMSCPWGEKAFSGYLGSDKALWENYDATELVKKSPSSATLLVDQGSADTFLVEQLKPELLKKACETSGQKLTLRMQEGYDHSYFFMATFIEDHLRHHLNGLS</sequence>
<dbReference type="PANTHER" id="PTHR10061">
    <property type="entry name" value="S-FORMYLGLUTATHIONE HYDROLASE"/>
    <property type="match status" value="1"/>
</dbReference>
<dbReference type="InterPro" id="IPR029058">
    <property type="entry name" value="AB_hydrolase_fold"/>
</dbReference>
<comment type="function">
    <text evidence="8">Serine hydrolase involved in the detoxification of formaldehyde.</text>
</comment>
<evidence type="ECO:0000256" key="6">
    <source>
        <dbReference type="NCBIfam" id="TIGR02821"/>
    </source>
</evidence>
<evidence type="ECO:0000313" key="10">
    <source>
        <dbReference type="Proteomes" id="UP000034491"/>
    </source>
</evidence>
<dbReference type="PATRIC" id="fig|1549748.8.peg.3059"/>
<accession>A0A0M2R5W4</accession>
<dbReference type="EMBL" id="LANI01000033">
    <property type="protein sequence ID" value="KKJ75380.1"/>
    <property type="molecule type" value="Genomic_DNA"/>
</dbReference>
<comment type="caution">
    <text evidence="9">The sequence shown here is derived from an EMBL/GenBank/DDBJ whole genome shotgun (WGS) entry which is preliminary data.</text>
</comment>
<proteinExistence type="inferred from homology"/>
<dbReference type="GO" id="GO:0005829">
    <property type="term" value="C:cytosol"/>
    <property type="evidence" value="ECO:0007669"/>
    <property type="project" value="TreeGrafter"/>
</dbReference>
<evidence type="ECO:0000313" key="9">
    <source>
        <dbReference type="EMBL" id="KKJ75380.1"/>
    </source>
</evidence>
<dbReference type="InterPro" id="IPR000801">
    <property type="entry name" value="Esterase-like"/>
</dbReference>
<dbReference type="Pfam" id="PF00756">
    <property type="entry name" value="Esterase"/>
    <property type="match status" value="1"/>
</dbReference>
<evidence type="ECO:0000256" key="7">
    <source>
        <dbReference type="PIRSR" id="PIRSR614186-1"/>
    </source>
</evidence>
<dbReference type="Gene3D" id="3.40.50.1820">
    <property type="entry name" value="alpha/beta hydrolase"/>
    <property type="match status" value="1"/>
</dbReference>
<protein>
    <recommendedName>
        <fullName evidence="2 6">S-formylglutathione hydrolase</fullName>
        <ecNumber evidence="2 6">3.1.2.12</ecNumber>
    </recommendedName>
</protein>
<feature type="active site" description="Charge relay system" evidence="7">
    <location>
        <position position="233"/>
    </location>
</feature>
<dbReference type="OrthoDB" id="9782200at2"/>
<evidence type="ECO:0000256" key="8">
    <source>
        <dbReference type="RuleBase" id="RU363068"/>
    </source>
</evidence>
<evidence type="ECO:0000256" key="4">
    <source>
        <dbReference type="ARBA" id="ARBA00022801"/>
    </source>
</evidence>
<dbReference type="NCBIfam" id="TIGR02821">
    <property type="entry name" value="fghA_ester_D"/>
    <property type="match status" value="1"/>
</dbReference>
<dbReference type="PANTHER" id="PTHR10061:SF0">
    <property type="entry name" value="S-FORMYLGLUTATHIONE HYDROLASE"/>
    <property type="match status" value="1"/>
</dbReference>
<dbReference type="GO" id="GO:0018738">
    <property type="term" value="F:S-formylglutathione hydrolase activity"/>
    <property type="evidence" value="ECO:0007669"/>
    <property type="project" value="UniProtKB-UniRule"/>
</dbReference>
<dbReference type="RefSeq" id="WP_046509962.1">
    <property type="nucleotide sequence ID" value="NZ_LANI01000033.1"/>
</dbReference>
<organism evidence="9 10">
    <name type="scientific">Kiloniella litopenaei</name>
    <dbReference type="NCBI Taxonomy" id="1549748"/>
    <lineage>
        <taxon>Bacteria</taxon>
        <taxon>Pseudomonadati</taxon>
        <taxon>Pseudomonadota</taxon>
        <taxon>Alphaproteobacteria</taxon>
        <taxon>Rhodospirillales</taxon>
        <taxon>Kiloniellaceae</taxon>
        <taxon>Kiloniella</taxon>
    </lineage>
</organism>
<reference evidence="9 10" key="1">
    <citation type="submission" date="2015-03" db="EMBL/GenBank/DDBJ databases">
        <title>Genome sequence of Kiloniella sp. P1-1, isolated from the gut microflora of Pacific white shrimp, Penaeus vannamei.</title>
        <authorList>
            <person name="Shao Z."/>
            <person name="Wang L."/>
            <person name="Li X."/>
        </authorList>
    </citation>
    <scope>NUCLEOTIDE SEQUENCE [LARGE SCALE GENOMIC DNA]</scope>
    <source>
        <strain evidence="9 10">P1-1</strain>
    </source>
</reference>
<dbReference type="STRING" id="1549748.WH95_18905"/>
<dbReference type="Proteomes" id="UP000034491">
    <property type="component" value="Unassembled WGS sequence"/>
</dbReference>